<sequence length="1392" mass="152099">MQTINYCVLLLFLLASSSQGTTTTDTEIPSSQLRMEARGGDLSGEEDIISTSYVLPNQIFNDGKPYYARQDPVSGQLDFSAKKPAGIEPAANEVVDSKEKIVLSGGGPNIHDFLNLPVKYSSSKFVYPLVSSSYANLKYQGSNKNYVTNKKPTSIMAPVTPPPIHNASNFFTVPTTKLTAVPPTTAGYISSSAATPNLVQTTTTVKVASTSAPTSARPTTTKSTTTRRPASTTTTGAPVTVRTSPTRKKFVPIKKTTPMANSTAVAKKQLPSTTTATPSKPTQSSHIVDYTTHHPTPQAPIFPTESASTVKIYTSSSSPPVVFTEDPIRSTTVSEPAFSHIPNLEPADVYHTLGNKKTQAQEATVKPPMTLGDIFNSLVEEESAVAHNYQQNQGFDASGNLIEPIAPSRPSPFAMQPQYLPSVPLRSKNYTTSSVSDGQTYGHQAPLPANEQKIISGSQEVHSNEYVSYQAQQPHVMQYRPTPGQINNVVISPGQQSASFVLGSQQMGHLNNVGTIGNNPLLSKDTPGVQYGQVINEDIASIKRPVPPMPEMPNPSFQQNENYAPFGYGERPPEAPSPYQQLPLIGSPSRPTKSSVPNRSERPMLSTVVNYQQPSTQLQAHPTEGPTDNSDTKELLVSTNIRFPANDESMELTSSAVLPGPPAGSHINGHAQPLSLQKIKSSNPVTFPSNKHEKGASSIRNPNLEIQQHEVLTMSQHRQQQLQSASQHPGGNEQFPHSPSQNMEPPPRYPHNPTAPQSPPTPGHRPHEQPTGPFPHYNEFQRKNFQSNSRISMDLPNILPQFRPNAKISNAHPLKYKQDPSNVHRVAQGMKRPYNTGAPPQFAHRRQPLAQQQLQSRYPLNRKPEYPLSPPPNGVDINRRVYRLPPSPYGEQGPQPPSERLHVPRPNVHLTERHAPSGASTGLYNFEEEDLVINDPPQPVTSSKERLSGDEKKLEPVVTLQMLHSQKKPVSLPNDDTGAGEIQVTADMDPQEMKPYSPNEQNGLYVVFPNGGEKLNKAGAGENMKAPSEYQNTPFSVIHDQPQEPILKNKKLQPQQPKVEKIPSGHFPYPIEKPDSSLTELQPKASVQGVLIAPIRDALNSGTEVPIAIAYTPTEQQPYLRNVAERDQQFSNVNLATPVINEIRNSDTQTEDDLSANFNLRGQNFERDFMAPFYPSISVGGASDATPMNSPLNSWSIVPTTTAHSVYEKNNINRADVEPVEERHTEGVMVENTTEKSIDLDSFKPELQGGFKPIYPPNFNIERGEQPKTPTNEKLKVLENTQKPLALPLVSQNATQIHLDAPTTRPKTTISSSSPTPLTLSTILSTSPTKKGPITNGAEDSVTPPQRKATTFETSLAALLFGEDENVDDARKTAKTKGSPRNVPRMGPRSLS</sequence>
<evidence type="ECO:0000313" key="3">
    <source>
        <dbReference type="Proteomes" id="UP000504634"/>
    </source>
</evidence>
<feature type="compositionally biased region" description="Low complexity" evidence="1">
    <location>
        <begin position="1303"/>
        <end position="1331"/>
    </location>
</feature>
<evidence type="ECO:0000256" key="2">
    <source>
        <dbReference type="SAM" id="SignalP"/>
    </source>
</evidence>
<feature type="chain" id="PRO_5026680704" evidence="2">
    <location>
        <begin position="21"/>
        <end position="1392"/>
    </location>
</feature>
<feature type="signal peptide" evidence="2">
    <location>
        <begin position="1"/>
        <end position="20"/>
    </location>
</feature>
<dbReference type="GeneID" id="115620297"/>
<evidence type="ECO:0000313" key="4">
    <source>
        <dbReference type="RefSeq" id="XP_030369339.1"/>
    </source>
</evidence>
<protein>
    <submittedName>
        <fullName evidence="4">Uncharacterized protein LOC115620297</fullName>
    </submittedName>
</protein>
<proteinExistence type="predicted"/>
<feature type="region of interest" description="Disordered" evidence="1">
    <location>
        <begin position="1303"/>
        <end position="1392"/>
    </location>
</feature>
<dbReference type="OrthoDB" id="7482953at2759"/>
<accession>A0A6J2SZP8</accession>
<feature type="region of interest" description="Disordered" evidence="1">
    <location>
        <begin position="206"/>
        <end position="242"/>
    </location>
</feature>
<feature type="compositionally biased region" description="Low complexity" evidence="1">
    <location>
        <begin position="271"/>
        <end position="285"/>
    </location>
</feature>
<keyword evidence="2" id="KW-0732">Signal</keyword>
<feature type="compositionally biased region" description="Polar residues" evidence="1">
    <location>
        <begin position="849"/>
        <end position="858"/>
    </location>
</feature>
<dbReference type="Proteomes" id="UP000504634">
    <property type="component" value="Unplaced"/>
</dbReference>
<feature type="region of interest" description="Disordered" evidence="1">
    <location>
        <begin position="931"/>
        <end position="951"/>
    </location>
</feature>
<gene>
    <name evidence="4" type="primary">LOC115620297</name>
</gene>
<feature type="region of interest" description="Disordered" evidence="1">
    <location>
        <begin position="261"/>
        <end position="285"/>
    </location>
</feature>
<dbReference type="RefSeq" id="XP_030369339.1">
    <property type="nucleotide sequence ID" value="XM_030513479.1"/>
</dbReference>
<feature type="compositionally biased region" description="Low complexity" evidence="1">
    <location>
        <begin position="715"/>
        <end position="727"/>
    </location>
</feature>
<feature type="region of interest" description="Disordered" evidence="1">
    <location>
        <begin position="681"/>
        <end position="779"/>
    </location>
</feature>
<evidence type="ECO:0000256" key="1">
    <source>
        <dbReference type="SAM" id="MobiDB-lite"/>
    </source>
</evidence>
<feature type="region of interest" description="Disordered" evidence="1">
    <location>
        <begin position="557"/>
        <end position="578"/>
    </location>
</feature>
<keyword evidence="3" id="KW-1185">Reference proteome</keyword>
<organism evidence="3 4">
    <name type="scientific">Drosophila lebanonensis</name>
    <name type="common">Fruit fly</name>
    <name type="synonym">Scaptodrosophila lebanonensis</name>
    <dbReference type="NCBI Taxonomy" id="7225"/>
    <lineage>
        <taxon>Eukaryota</taxon>
        <taxon>Metazoa</taxon>
        <taxon>Ecdysozoa</taxon>
        <taxon>Arthropoda</taxon>
        <taxon>Hexapoda</taxon>
        <taxon>Insecta</taxon>
        <taxon>Pterygota</taxon>
        <taxon>Neoptera</taxon>
        <taxon>Endopterygota</taxon>
        <taxon>Diptera</taxon>
        <taxon>Brachycera</taxon>
        <taxon>Muscomorpha</taxon>
        <taxon>Ephydroidea</taxon>
        <taxon>Drosophilidae</taxon>
        <taxon>Scaptodrosophila</taxon>
    </lineage>
</organism>
<name>A0A6J2SZP8_DROLE</name>
<feature type="region of interest" description="Disordered" evidence="1">
    <location>
        <begin position="831"/>
        <end position="903"/>
    </location>
</feature>
<reference evidence="4" key="1">
    <citation type="submission" date="2025-08" db="UniProtKB">
        <authorList>
            <consortium name="RefSeq"/>
        </authorList>
    </citation>
    <scope>IDENTIFICATION</scope>
    <source>
        <strain evidence="4">11010-0011.00</strain>
        <tissue evidence="4">Whole body</tissue>
    </source>
</reference>